<gene>
    <name evidence="7" type="ORF">H3309_15825</name>
</gene>
<dbReference type="GO" id="GO:0005886">
    <property type="term" value="C:plasma membrane"/>
    <property type="evidence" value="ECO:0007669"/>
    <property type="project" value="TreeGrafter"/>
</dbReference>
<dbReference type="InterPro" id="IPR012340">
    <property type="entry name" value="NA-bd_OB-fold"/>
</dbReference>
<keyword evidence="8" id="KW-1185">Reference proteome</keyword>
<dbReference type="InterPro" id="IPR002810">
    <property type="entry name" value="NfeD-like_C"/>
</dbReference>
<protein>
    <submittedName>
        <fullName evidence="7">NfeD family protein</fullName>
    </submittedName>
</protein>
<accession>A0A7G5IHA5</accession>
<dbReference type="PANTHER" id="PTHR33507">
    <property type="entry name" value="INNER MEMBRANE PROTEIN YBBJ"/>
    <property type="match status" value="1"/>
</dbReference>
<feature type="transmembrane region" description="Helical" evidence="5">
    <location>
        <begin position="12"/>
        <end position="39"/>
    </location>
</feature>
<evidence type="ECO:0000259" key="6">
    <source>
        <dbReference type="Pfam" id="PF01957"/>
    </source>
</evidence>
<dbReference type="Proteomes" id="UP000515292">
    <property type="component" value="Chromosome"/>
</dbReference>
<proteinExistence type="predicted"/>
<keyword evidence="4 5" id="KW-0472">Membrane</keyword>
<dbReference type="EMBL" id="CP059851">
    <property type="protein sequence ID" value="QMW22747.1"/>
    <property type="molecule type" value="Genomic_DNA"/>
</dbReference>
<feature type="domain" description="NfeD-like C-terminal" evidence="6">
    <location>
        <begin position="90"/>
        <end position="144"/>
    </location>
</feature>
<dbReference type="KEGG" id="sand:H3309_15825"/>
<dbReference type="RefSeq" id="WP_182295937.1">
    <property type="nucleotide sequence ID" value="NZ_CP059851.1"/>
</dbReference>
<evidence type="ECO:0000256" key="1">
    <source>
        <dbReference type="ARBA" id="ARBA00004141"/>
    </source>
</evidence>
<dbReference type="Gene3D" id="2.40.50.140">
    <property type="entry name" value="Nucleic acid-binding proteins"/>
    <property type="match status" value="1"/>
</dbReference>
<organism evidence="7 8">
    <name type="scientific">Sandaracinobacteroides saxicola</name>
    <dbReference type="NCBI Taxonomy" id="2759707"/>
    <lineage>
        <taxon>Bacteria</taxon>
        <taxon>Pseudomonadati</taxon>
        <taxon>Pseudomonadota</taxon>
        <taxon>Alphaproteobacteria</taxon>
        <taxon>Sphingomonadales</taxon>
        <taxon>Sphingosinicellaceae</taxon>
        <taxon>Sandaracinobacteroides</taxon>
    </lineage>
</organism>
<dbReference type="AlphaFoldDB" id="A0A7G5IHA5"/>
<dbReference type="PANTHER" id="PTHR33507:SF3">
    <property type="entry name" value="INNER MEMBRANE PROTEIN YBBJ"/>
    <property type="match status" value="1"/>
</dbReference>
<evidence type="ECO:0000256" key="3">
    <source>
        <dbReference type="ARBA" id="ARBA00022989"/>
    </source>
</evidence>
<reference evidence="7 8" key="1">
    <citation type="submission" date="2020-07" db="EMBL/GenBank/DDBJ databases">
        <title>Complete genome sequence for Sandaracinobacter sp. M6.</title>
        <authorList>
            <person name="Tang Y."/>
            <person name="Liu Q."/>
            <person name="Guo Z."/>
            <person name="Lei P."/>
            <person name="Huang B."/>
        </authorList>
    </citation>
    <scope>NUCLEOTIDE SEQUENCE [LARGE SCALE GENOMIC DNA]</scope>
    <source>
        <strain evidence="7 8">M6</strain>
    </source>
</reference>
<dbReference type="Pfam" id="PF01957">
    <property type="entry name" value="NfeD"/>
    <property type="match status" value="1"/>
</dbReference>
<sequence length="145" mass="15311">MTDSLFNPWMWLVLAAVLAGVEIFLPGAFMIWLAVAAVITAATTALLGLGAPWQLAAFALFALLSILGSKRLARRHPIASDDPALNQRGDRMVGARVVVLDAIVNGRGRVQVGDSPWQAEGPDSAPGTPMRVTAVNGALLTVERL</sequence>
<dbReference type="InterPro" id="IPR052165">
    <property type="entry name" value="Membrane_assoc_protease"/>
</dbReference>
<evidence type="ECO:0000256" key="5">
    <source>
        <dbReference type="SAM" id="Phobius"/>
    </source>
</evidence>
<evidence type="ECO:0000313" key="7">
    <source>
        <dbReference type="EMBL" id="QMW22747.1"/>
    </source>
</evidence>
<feature type="transmembrane region" description="Helical" evidence="5">
    <location>
        <begin position="45"/>
        <end position="67"/>
    </location>
</feature>
<evidence type="ECO:0000256" key="4">
    <source>
        <dbReference type="ARBA" id="ARBA00023136"/>
    </source>
</evidence>
<keyword evidence="2 5" id="KW-0812">Transmembrane</keyword>
<name>A0A7G5IHA5_9SPHN</name>
<evidence type="ECO:0000313" key="8">
    <source>
        <dbReference type="Proteomes" id="UP000515292"/>
    </source>
</evidence>
<comment type="subcellular location">
    <subcellularLocation>
        <location evidence="1">Membrane</location>
        <topology evidence="1">Multi-pass membrane protein</topology>
    </subcellularLocation>
</comment>
<evidence type="ECO:0000256" key="2">
    <source>
        <dbReference type="ARBA" id="ARBA00022692"/>
    </source>
</evidence>
<keyword evidence="3 5" id="KW-1133">Transmembrane helix</keyword>